<evidence type="ECO:0000313" key="4">
    <source>
        <dbReference type="Proteomes" id="UP000023561"/>
    </source>
</evidence>
<evidence type="ECO:0000256" key="2">
    <source>
        <dbReference type="RuleBase" id="RU003707"/>
    </source>
</evidence>
<dbReference type="PANTHER" id="PTHR43459">
    <property type="entry name" value="ENOYL-COA HYDRATASE"/>
    <property type="match status" value="1"/>
</dbReference>
<dbReference type="SUPFAM" id="SSF52096">
    <property type="entry name" value="ClpP/crotonase"/>
    <property type="match status" value="1"/>
</dbReference>
<dbReference type="PANTHER" id="PTHR43459:SF1">
    <property type="entry name" value="EG:BACN32G11.4 PROTEIN"/>
    <property type="match status" value="1"/>
</dbReference>
<protein>
    <submittedName>
        <fullName evidence="3">Enoyl-CoA hydratase PaaB</fullName>
    </submittedName>
</protein>
<dbReference type="Proteomes" id="UP000023561">
    <property type="component" value="Unassembled WGS sequence"/>
</dbReference>
<evidence type="ECO:0000256" key="1">
    <source>
        <dbReference type="ARBA" id="ARBA00005254"/>
    </source>
</evidence>
<dbReference type="Pfam" id="PF00378">
    <property type="entry name" value="ECH_1"/>
    <property type="match status" value="1"/>
</dbReference>
<dbReference type="CDD" id="cd06558">
    <property type="entry name" value="crotonase-like"/>
    <property type="match status" value="1"/>
</dbReference>
<dbReference type="RefSeq" id="WP_042409884.1">
    <property type="nucleotide sequence ID" value="NZ_BAWO01000034.1"/>
</dbReference>
<dbReference type="PROSITE" id="PS00166">
    <property type="entry name" value="ENOYL_COA_HYDRATASE"/>
    <property type="match status" value="1"/>
</dbReference>
<dbReference type="InterPro" id="IPR014748">
    <property type="entry name" value="Enoyl-CoA_hydra_C"/>
</dbReference>
<name>A0A023DG93_9BACL</name>
<gene>
    <name evidence="3" type="primary">paaB</name>
    <name evidence="3" type="ORF">GCA01S_034_00340</name>
</gene>
<dbReference type="Gene3D" id="3.90.226.10">
    <property type="entry name" value="2-enoyl-CoA Hydratase, Chain A, domain 1"/>
    <property type="match status" value="1"/>
</dbReference>
<dbReference type="InterPro" id="IPR018376">
    <property type="entry name" value="Enoyl-CoA_hyd/isom_CS"/>
</dbReference>
<dbReference type="InterPro" id="IPR029045">
    <property type="entry name" value="ClpP/crotonase-like_dom_sf"/>
</dbReference>
<keyword evidence="4" id="KW-1185">Reference proteome</keyword>
<dbReference type="AlphaFoldDB" id="A0A023DG93"/>
<dbReference type="OrthoDB" id="9775794at2"/>
<dbReference type="EMBL" id="BAWO01000034">
    <property type="protein sequence ID" value="GAJ40258.1"/>
    <property type="molecule type" value="Genomic_DNA"/>
</dbReference>
<evidence type="ECO:0000313" key="3">
    <source>
        <dbReference type="EMBL" id="GAJ40258.1"/>
    </source>
</evidence>
<accession>A0A023DG93</accession>
<proteinExistence type="inferred from homology"/>
<comment type="caution">
    <text evidence="3">The sequence shown here is derived from an EMBL/GenBank/DDBJ whole genome shotgun (WGS) entry which is preliminary data.</text>
</comment>
<comment type="similarity">
    <text evidence="1 2">Belongs to the enoyl-CoA hydratase/isomerase family.</text>
</comment>
<dbReference type="GO" id="GO:0003824">
    <property type="term" value="F:catalytic activity"/>
    <property type="evidence" value="ECO:0007669"/>
    <property type="project" value="InterPro"/>
</dbReference>
<sequence length="257" mass="28534">MYETIHYEVRDHIAWLTLNRPDKLNAFTEQMNKEITQALKQTANDANIRCLVITGAGRAFCSGEDLGGVTEEMNHGEVLRTRYAPMLKALYHLEKPVIAAVNGVAAGAGMSLALACDFRLVSEKASFVEAFIHVGLIPDAGNLYYLPRLIGHAKALELAVLGEKISAQKAAELGLATSVVSEAAWEEEVQRFAERLAAMPTKAIGLIKRLLRESWHCTFEDYLEKEAYGQRIAGLTQDHREGIRAFFEKRKAVFQGK</sequence>
<dbReference type="Gene3D" id="1.10.12.10">
    <property type="entry name" value="Lyase 2-enoyl-coa Hydratase, Chain A, domain 2"/>
    <property type="match status" value="1"/>
</dbReference>
<organism evidence="3 4">
    <name type="scientific">Parageobacillus caldoxylosilyticus NBRC 107762</name>
    <dbReference type="NCBI Taxonomy" id="1220594"/>
    <lineage>
        <taxon>Bacteria</taxon>
        <taxon>Bacillati</taxon>
        <taxon>Bacillota</taxon>
        <taxon>Bacilli</taxon>
        <taxon>Bacillales</taxon>
        <taxon>Anoxybacillaceae</taxon>
        <taxon>Saccharococcus</taxon>
    </lineage>
</organism>
<dbReference type="InterPro" id="IPR001753">
    <property type="entry name" value="Enoyl-CoA_hydra/iso"/>
</dbReference>
<reference evidence="3 4" key="1">
    <citation type="submission" date="2014-04" db="EMBL/GenBank/DDBJ databases">
        <title>Whole genome shotgun sequence of Geobacillus caldoxylosilyticus NBRC 107762.</title>
        <authorList>
            <person name="Hosoyama A."/>
            <person name="Hosoyama Y."/>
            <person name="Katano-Makiyama Y."/>
            <person name="Tsuchikane K."/>
            <person name="Ohji S."/>
            <person name="Ichikawa N."/>
            <person name="Yamazoe A."/>
            <person name="Fujita N."/>
        </authorList>
    </citation>
    <scope>NUCLEOTIDE SEQUENCE [LARGE SCALE GENOMIC DNA]</scope>
    <source>
        <strain evidence="3 4">NBRC 107762</strain>
    </source>
</reference>